<dbReference type="PANTHER" id="PTHR30126:SF77">
    <property type="entry name" value="TRANSCRIPTIONAL REGULATORY PROTEIN"/>
    <property type="match status" value="1"/>
</dbReference>
<dbReference type="InterPro" id="IPR000847">
    <property type="entry name" value="LysR_HTH_N"/>
</dbReference>
<dbReference type="PROSITE" id="PS50931">
    <property type="entry name" value="HTH_LYSR"/>
    <property type="match status" value="1"/>
</dbReference>
<comment type="caution">
    <text evidence="6">The sequence shown here is derived from an EMBL/GenBank/DDBJ whole genome shotgun (WGS) entry which is preliminary data.</text>
</comment>
<dbReference type="Pfam" id="PF00126">
    <property type="entry name" value="HTH_1"/>
    <property type="match status" value="1"/>
</dbReference>
<evidence type="ECO:0000313" key="6">
    <source>
        <dbReference type="EMBL" id="RRI00715.1"/>
    </source>
</evidence>
<dbReference type="InterPro" id="IPR036388">
    <property type="entry name" value="WH-like_DNA-bd_sf"/>
</dbReference>
<reference evidence="6 7" key="1">
    <citation type="submission" date="2018-11" db="EMBL/GenBank/DDBJ databases">
        <title>the genome of Mesorhizobium tamadayense DSM 28320.</title>
        <authorList>
            <person name="Gao J."/>
        </authorList>
    </citation>
    <scope>NUCLEOTIDE SEQUENCE [LARGE SCALE GENOMIC DNA]</scope>
    <source>
        <strain evidence="6 7">DSM 28320</strain>
    </source>
</reference>
<dbReference type="OrthoDB" id="9791253at2"/>
<dbReference type="CDD" id="cd05466">
    <property type="entry name" value="PBP2_LTTR_substrate"/>
    <property type="match status" value="1"/>
</dbReference>
<dbReference type="Gene3D" id="3.40.190.10">
    <property type="entry name" value="Periplasmic binding protein-like II"/>
    <property type="match status" value="2"/>
</dbReference>
<dbReference type="GO" id="GO:0003700">
    <property type="term" value="F:DNA-binding transcription factor activity"/>
    <property type="evidence" value="ECO:0007669"/>
    <property type="project" value="InterPro"/>
</dbReference>
<evidence type="ECO:0000256" key="2">
    <source>
        <dbReference type="ARBA" id="ARBA00023015"/>
    </source>
</evidence>
<dbReference type="EMBL" id="RQXT01000019">
    <property type="protein sequence ID" value="RRI00715.1"/>
    <property type="molecule type" value="Genomic_DNA"/>
</dbReference>
<feature type="domain" description="HTH lysR-type" evidence="5">
    <location>
        <begin position="4"/>
        <end position="61"/>
    </location>
</feature>
<sequence>MIPFNIKQLETFLLVATFGSFRKAAERLNTTQPAVSTRIAGLEEALGAKLFERQSSTVRLTAEGQRLLPPAQRVLRVAERLQLTANSLSETAGVLRLGVAETIVHTWLPDFLKELQANYPLVDTDIVVDTTTTLRNELMSHRLDLAVLMGPIQEYSIENMELPSFPLVWVCSPTLKLPNRGKLTVSDLMQFPIISYARTTRPYSELYRKLTGELEATPRIFPANSLAASIKMTLNGIGIASLPREVVQDYTASGALCIVDCEWHPSDLRFTASYSSEPSNPIAERAAKLAGCIAHAYAARIGKAQPADELRAEPVASQPTDAIGR</sequence>
<evidence type="ECO:0000256" key="3">
    <source>
        <dbReference type="ARBA" id="ARBA00023125"/>
    </source>
</evidence>
<name>A0A3P3FQ61_9HYPH</name>
<dbReference type="PRINTS" id="PR00039">
    <property type="entry name" value="HTHLYSR"/>
</dbReference>
<proteinExistence type="inferred from homology"/>
<accession>A0A3P3FQ61</accession>
<keyword evidence="3" id="KW-0238">DNA-binding</keyword>
<keyword evidence="4" id="KW-0804">Transcription</keyword>
<dbReference type="RefSeq" id="WP_125000143.1">
    <property type="nucleotide sequence ID" value="NZ_RQXT01000019.1"/>
</dbReference>
<dbReference type="GO" id="GO:0000976">
    <property type="term" value="F:transcription cis-regulatory region binding"/>
    <property type="evidence" value="ECO:0007669"/>
    <property type="project" value="TreeGrafter"/>
</dbReference>
<keyword evidence="7" id="KW-1185">Reference proteome</keyword>
<dbReference type="PANTHER" id="PTHR30126">
    <property type="entry name" value="HTH-TYPE TRANSCRIPTIONAL REGULATOR"/>
    <property type="match status" value="1"/>
</dbReference>
<gene>
    <name evidence="6" type="ORF">EH240_17010</name>
</gene>
<comment type="similarity">
    <text evidence="1">Belongs to the LysR transcriptional regulatory family.</text>
</comment>
<dbReference type="SUPFAM" id="SSF46785">
    <property type="entry name" value="Winged helix' DNA-binding domain"/>
    <property type="match status" value="1"/>
</dbReference>
<dbReference type="InterPro" id="IPR036390">
    <property type="entry name" value="WH_DNA-bd_sf"/>
</dbReference>
<evidence type="ECO:0000256" key="1">
    <source>
        <dbReference type="ARBA" id="ARBA00009437"/>
    </source>
</evidence>
<dbReference type="SUPFAM" id="SSF53850">
    <property type="entry name" value="Periplasmic binding protein-like II"/>
    <property type="match status" value="1"/>
</dbReference>
<evidence type="ECO:0000259" key="5">
    <source>
        <dbReference type="PROSITE" id="PS50931"/>
    </source>
</evidence>
<protein>
    <submittedName>
        <fullName evidence="6">LysR family transcriptional regulator</fullName>
    </submittedName>
</protein>
<evidence type="ECO:0000313" key="7">
    <source>
        <dbReference type="Proteomes" id="UP000273786"/>
    </source>
</evidence>
<dbReference type="FunFam" id="1.10.10.10:FF:000001">
    <property type="entry name" value="LysR family transcriptional regulator"/>
    <property type="match status" value="1"/>
</dbReference>
<evidence type="ECO:0000256" key="4">
    <source>
        <dbReference type="ARBA" id="ARBA00023163"/>
    </source>
</evidence>
<organism evidence="6 7">
    <name type="scientific">Mesorhizobium tamadayense</name>
    <dbReference type="NCBI Taxonomy" id="425306"/>
    <lineage>
        <taxon>Bacteria</taxon>
        <taxon>Pseudomonadati</taxon>
        <taxon>Pseudomonadota</taxon>
        <taxon>Alphaproteobacteria</taxon>
        <taxon>Hyphomicrobiales</taxon>
        <taxon>Phyllobacteriaceae</taxon>
        <taxon>Mesorhizobium</taxon>
    </lineage>
</organism>
<dbReference type="AlphaFoldDB" id="A0A3P3FQ61"/>
<keyword evidence="2" id="KW-0805">Transcription regulation</keyword>
<dbReference type="Gene3D" id="1.10.10.10">
    <property type="entry name" value="Winged helix-like DNA-binding domain superfamily/Winged helix DNA-binding domain"/>
    <property type="match status" value="1"/>
</dbReference>
<dbReference type="Proteomes" id="UP000273786">
    <property type="component" value="Unassembled WGS sequence"/>
</dbReference>
<dbReference type="InterPro" id="IPR005119">
    <property type="entry name" value="LysR_subst-bd"/>
</dbReference>
<dbReference type="Pfam" id="PF03466">
    <property type="entry name" value="LysR_substrate"/>
    <property type="match status" value="1"/>
</dbReference>